<keyword evidence="7 8" id="KW-0472">Membrane</keyword>
<evidence type="ECO:0000256" key="8">
    <source>
        <dbReference type="SAM" id="Phobius"/>
    </source>
</evidence>
<evidence type="ECO:0000256" key="4">
    <source>
        <dbReference type="ARBA" id="ARBA00022475"/>
    </source>
</evidence>
<evidence type="ECO:0000256" key="2">
    <source>
        <dbReference type="ARBA" id="ARBA00007935"/>
    </source>
</evidence>
<keyword evidence="6 8" id="KW-1133">Transmembrane helix</keyword>
<comment type="subcellular location">
    <subcellularLocation>
        <location evidence="1">Cell membrane</location>
        <topology evidence="1">Multi-pass membrane protein</topology>
    </subcellularLocation>
</comment>
<proteinExistence type="inferred from homology"/>
<dbReference type="FunFam" id="1.10.3470.10:FF:000001">
    <property type="entry name" value="Vitamin B12 ABC transporter permease BtuC"/>
    <property type="match status" value="1"/>
</dbReference>
<feature type="transmembrane region" description="Helical" evidence="8">
    <location>
        <begin position="32"/>
        <end position="54"/>
    </location>
</feature>
<dbReference type="GO" id="GO:0005886">
    <property type="term" value="C:plasma membrane"/>
    <property type="evidence" value="ECO:0007669"/>
    <property type="project" value="UniProtKB-SubCell"/>
</dbReference>
<keyword evidence="10" id="KW-1185">Reference proteome</keyword>
<dbReference type="SUPFAM" id="SSF81345">
    <property type="entry name" value="ABC transporter involved in vitamin B12 uptake, BtuC"/>
    <property type="match status" value="1"/>
</dbReference>
<evidence type="ECO:0000256" key="6">
    <source>
        <dbReference type="ARBA" id="ARBA00022989"/>
    </source>
</evidence>
<evidence type="ECO:0000313" key="9">
    <source>
        <dbReference type="EMBL" id="TQL44271.1"/>
    </source>
</evidence>
<feature type="transmembrane region" description="Helical" evidence="8">
    <location>
        <begin position="88"/>
        <end position="107"/>
    </location>
</feature>
<evidence type="ECO:0000256" key="1">
    <source>
        <dbReference type="ARBA" id="ARBA00004651"/>
    </source>
</evidence>
<keyword evidence="4" id="KW-1003">Cell membrane</keyword>
<dbReference type="GO" id="GO:0033214">
    <property type="term" value="P:siderophore-iron import into cell"/>
    <property type="evidence" value="ECO:0007669"/>
    <property type="project" value="TreeGrafter"/>
</dbReference>
<dbReference type="GO" id="GO:0022857">
    <property type="term" value="F:transmembrane transporter activity"/>
    <property type="evidence" value="ECO:0007669"/>
    <property type="project" value="InterPro"/>
</dbReference>
<protein>
    <submittedName>
        <fullName evidence="9">Iron complex transport system permease protein</fullName>
    </submittedName>
</protein>
<dbReference type="PANTHER" id="PTHR30472">
    <property type="entry name" value="FERRIC ENTEROBACTIN TRANSPORT SYSTEM PERMEASE PROTEIN"/>
    <property type="match status" value="1"/>
</dbReference>
<feature type="transmembrane region" description="Helical" evidence="8">
    <location>
        <begin position="174"/>
        <end position="195"/>
    </location>
</feature>
<evidence type="ECO:0000256" key="5">
    <source>
        <dbReference type="ARBA" id="ARBA00022692"/>
    </source>
</evidence>
<dbReference type="CDD" id="cd06550">
    <property type="entry name" value="TM_ABC_iron-siderophores_like"/>
    <property type="match status" value="1"/>
</dbReference>
<feature type="transmembrane region" description="Helical" evidence="8">
    <location>
        <begin position="332"/>
        <end position="350"/>
    </location>
</feature>
<dbReference type="InterPro" id="IPR000522">
    <property type="entry name" value="ABC_transptr_permease_BtuC"/>
</dbReference>
<name>A0A542Y881_9MICO</name>
<evidence type="ECO:0000256" key="3">
    <source>
        <dbReference type="ARBA" id="ARBA00022448"/>
    </source>
</evidence>
<dbReference type="AlphaFoldDB" id="A0A542Y881"/>
<feature type="transmembrane region" description="Helical" evidence="8">
    <location>
        <begin position="260"/>
        <end position="293"/>
    </location>
</feature>
<reference evidence="9 10" key="1">
    <citation type="submission" date="2019-06" db="EMBL/GenBank/DDBJ databases">
        <title>Sequencing the genomes of 1000 actinobacteria strains.</title>
        <authorList>
            <person name="Klenk H.-P."/>
        </authorList>
    </citation>
    <scope>NUCLEOTIDE SEQUENCE [LARGE SCALE GENOMIC DNA]</scope>
    <source>
        <strain evidence="9 10">DSM 8803</strain>
    </source>
</reference>
<sequence length="358" mass="36427">MRTHPPGEVPPAVAEVAGRNAGGVARGNASRIAGLLVLSGVLLMVILLSIGVGARGISATTIIESLWAYDGGVEAHVTVHELRIPRTVAGLVVAPALGLSGALIQAFTRNPLADPGILGVNAGAAFAVTVAIGILGITQPLGYVWFAMLGAGAVTLVVYALGSVGGTRATPAKITLAGVAIGAVLGGVTTAIVLASRDTFDAMRFWGVGSLAGRDFDVIVSFSPFIVLGVLVACAVARPLNALALGNELAMSLGVKIDHLRVAVIVAVTLLAGTATALTGPIAFVGLMVPHVVRWFVGPDQRWIFAFSIIVSPILVLSADIVGRVLLPNGELRVGLVTALIGAPVLILLARRKSVSEL</sequence>
<feature type="transmembrane region" description="Helical" evidence="8">
    <location>
        <begin position="144"/>
        <end position="162"/>
    </location>
</feature>
<dbReference type="Pfam" id="PF01032">
    <property type="entry name" value="FecCD"/>
    <property type="match status" value="1"/>
</dbReference>
<comment type="similarity">
    <text evidence="2">Belongs to the binding-protein-dependent transport system permease family. FecCD subfamily.</text>
</comment>
<keyword evidence="5 8" id="KW-0812">Transmembrane</keyword>
<dbReference type="RefSeq" id="WP_211359125.1">
    <property type="nucleotide sequence ID" value="NZ_BAAAUY010000011.1"/>
</dbReference>
<evidence type="ECO:0000256" key="7">
    <source>
        <dbReference type="ARBA" id="ARBA00023136"/>
    </source>
</evidence>
<keyword evidence="3" id="KW-0813">Transport</keyword>
<dbReference type="Proteomes" id="UP000319094">
    <property type="component" value="Unassembled WGS sequence"/>
</dbReference>
<organism evidence="9 10">
    <name type="scientific">Leucobacter komagatae</name>
    <dbReference type="NCBI Taxonomy" id="55969"/>
    <lineage>
        <taxon>Bacteria</taxon>
        <taxon>Bacillati</taxon>
        <taxon>Actinomycetota</taxon>
        <taxon>Actinomycetes</taxon>
        <taxon>Micrococcales</taxon>
        <taxon>Microbacteriaceae</taxon>
        <taxon>Leucobacter</taxon>
    </lineage>
</organism>
<feature type="transmembrane region" description="Helical" evidence="8">
    <location>
        <begin position="119"/>
        <end position="137"/>
    </location>
</feature>
<evidence type="ECO:0000313" key="10">
    <source>
        <dbReference type="Proteomes" id="UP000319094"/>
    </source>
</evidence>
<dbReference type="Gene3D" id="1.10.3470.10">
    <property type="entry name" value="ABC transporter involved in vitamin B12 uptake, BtuC"/>
    <property type="match status" value="1"/>
</dbReference>
<feature type="transmembrane region" description="Helical" evidence="8">
    <location>
        <begin position="305"/>
        <end position="326"/>
    </location>
</feature>
<dbReference type="PANTHER" id="PTHR30472:SF1">
    <property type="entry name" value="FE(3+) DICITRATE TRANSPORT SYSTEM PERMEASE PROTEIN FECC-RELATED"/>
    <property type="match status" value="1"/>
</dbReference>
<comment type="caution">
    <text evidence="9">The sequence shown here is derived from an EMBL/GenBank/DDBJ whole genome shotgun (WGS) entry which is preliminary data.</text>
</comment>
<gene>
    <name evidence="9" type="ORF">FB468_2322</name>
</gene>
<dbReference type="EMBL" id="VFON01000001">
    <property type="protein sequence ID" value="TQL44271.1"/>
    <property type="molecule type" value="Genomic_DNA"/>
</dbReference>
<accession>A0A542Y881</accession>
<feature type="transmembrane region" description="Helical" evidence="8">
    <location>
        <begin position="216"/>
        <end position="240"/>
    </location>
</feature>
<dbReference type="InterPro" id="IPR037294">
    <property type="entry name" value="ABC_BtuC-like"/>
</dbReference>